<evidence type="ECO:0000256" key="5">
    <source>
        <dbReference type="ARBA" id="ARBA00022618"/>
    </source>
</evidence>
<feature type="transmembrane region" description="Helical" evidence="17">
    <location>
        <begin position="106"/>
        <end position="128"/>
    </location>
</feature>
<evidence type="ECO:0000256" key="7">
    <source>
        <dbReference type="ARBA" id="ARBA00022679"/>
    </source>
</evidence>
<dbReference type="EC" id="2.4.99.28" evidence="17"/>
<dbReference type="PROSITE" id="PS00428">
    <property type="entry name" value="FTSW_RODA_SPOVE"/>
    <property type="match status" value="1"/>
</dbReference>
<feature type="transmembrane region" description="Helical" evidence="17">
    <location>
        <begin position="195"/>
        <end position="213"/>
    </location>
</feature>
<proteinExistence type="inferred from homology"/>
<dbReference type="GO" id="GO:0009252">
    <property type="term" value="P:peptidoglycan biosynthetic process"/>
    <property type="evidence" value="ECO:0007669"/>
    <property type="project" value="UniProtKB-UniRule"/>
</dbReference>
<evidence type="ECO:0000256" key="16">
    <source>
        <dbReference type="ARBA" id="ARBA00049902"/>
    </source>
</evidence>
<keyword evidence="8 17" id="KW-0812">Transmembrane</keyword>
<dbReference type="UniPathway" id="UPA00219"/>
<dbReference type="RefSeq" id="WP_076835571.1">
    <property type="nucleotide sequence ID" value="NZ_CP019434.1"/>
</dbReference>
<sequence>MSADFRDTGFRDTDLRNTDLRDTDLRRAAAGPLFGTRVDLPLLLVSVAVLCLGLVMVESASISVATRLTGNPFYYFEHQVVYAVLGVLAAWVVYRIPLVVWQRSGMLLLLLSWVMLALVLIPHLGHVVNGSRRWIGAGPINIQVSELAKLFITIYLADYLVRRHEEVRNTFGGFLKPMLAMALAAVLLLKEPDYGSAVVLLAIGLGMLFLAGARLKQFGLFLLFTLIGIALLAVSSPYRVARLTSFLDPWADPYNAGFQLTQSLIAIGSGSWFGVGLGDSIQKLFYLPEAYTDFLFAVLAEELGLIGAFAVIALYAVMVVRGFHIGRRAVLAAQPFAGYLAYGIAIWLGLQAFINIGVNMGLLPTKGLTLPLMSYGGSSMVVNCMALGFLQRAHRETVETGALPKAGGRRRVRKEAA</sequence>
<evidence type="ECO:0000256" key="2">
    <source>
        <dbReference type="ARBA" id="ARBA00004752"/>
    </source>
</evidence>
<keyword evidence="19" id="KW-1185">Reference proteome</keyword>
<evidence type="ECO:0000256" key="14">
    <source>
        <dbReference type="ARBA" id="ARBA00023316"/>
    </source>
</evidence>
<evidence type="ECO:0000256" key="10">
    <source>
        <dbReference type="ARBA" id="ARBA00022984"/>
    </source>
</evidence>
<evidence type="ECO:0000256" key="3">
    <source>
        <dbReference type="ARBA" id="ARBA00022475"/>
    </source>
</evidence>
<evidence type="ECO:0000256" key="9">
    <source>
        <dbReference type="ARBA" id="ARBA00022960"/>
    </source>
</evidence>
<comment type="subcellular location">
    <subcellularLocation>
        <location evidence="17">Cell inner membrane</location>
        <topology evidence="17">Multi-pass membrane protein</topology>
    </subcellularLocation>
    <subcellularLocation>
        <location evidence="1">Cell membrane</location>
        <topology evidence="1">Multi-pass membrane protein</topology>
    </subcellularLocation>
    <text evidence="17">Localizes to the division septum.</text>
</comment>
<comment type="function">
    <text evidence="17">Peptidoglycan polymerase that is essential for cell division.</text>
</comment>
<keyword evidence="3 17" id="KW-1003">Cell membrane</keyword>
<comment type="similarity">
    <text evidence="15 17">Belongs to the SEDS family. FtsW subfamily.</text>
</comment>
<feature type="transmembrane region" description="Helical" evidence="17">
    <location>
        <begin position="42"/>
        <end position="62"/>
    </location>
</feature>
<feature type="transmembrane region" description="Helical" evidence="17">
    <location>
        <begin position="294"/>
        <end position="317"/>
    </location>
</feature>
<feature type="transmembrane region" description="Helical" evidence="17">
    <location>
        <begin position="173"/>
        <end position="189"/>
    </location>
</feature>
<evidence type="ECO:0000313" key="18">
    <source>
        <dbReference type="EMBL" id="APZ42140.1"/>
    </source>
</evidence>
<protein>
    <recommendedName>
        <fullName evidence="17">Probable peptidoglycan glycosyltransferase FtsW</fullName>
        <shortName evidence="17">PGT</shortName>
        <ecNumber evidence="17">2.4.99.28</ecNumber>
    </recommendedName>
    <alternativeName>
        <fullName evidence="17">Cell division protein FtsW</fullName>
    </alternativeName>
    <alternativeName>
        <fullName evidence="17">Cell wall polymerase</fullName>
    </alternativeName>
    <alternativeName>
        <fullName evidence="17">Peptidoglycan polymerase</fullName>
        <shortName evidence="17">PG polymerase</shortName>
    </alternativeName>
</protein>
<comment type="pathway">
    <text evidence="2 17">Cell wall biogenesis; peptidoglycan biosynthesis.</text>
</comment>
<feature type="transmembrane region" description="Helical" evidence="17">
    <location>
        <begin position="370"/>
        <end position="390"/>
    </location>
</feature>
<name>A0A1P8UE92_9GAMM</name>
<feature type="transmembrane region" description="Helical" evidence="17">
    <location>
        <begin position="74"/>
        <end position="94"/>
    </location>
</feature>
<dbReference type="InterPro" id="IPR018365">
    <property type="entry name" value="Cell_cycle_FtsW-rel_CS"/>
</dbReference>
<keyword evidence="12 17" id="KW-0472">Membrane</keyword>
<keyword evidence="14 17" id="KW-0961">Cell wall biogenesis/degradation</keyword>
<dbReference type="HAMAP" id="MF_00913">
    <property type="entry name" value="PGT_FtsW_proteobact"/>
    <property type="match status" value="1"/>
</dbReference>
<evidence type="ECO:0000256" key="11">
    <source>
        <dbReference type="ARBA" id="ARBA00022989"/>
    </source>
</evidence>
<feature type="transmembrane region" description="Helical" evidence="17">
    <location>
        <begin position="140"/>
        <end position="161"/>
    </location>
</feature>
<accession>A0A1P8UE92</accession>
<dbReference type="STRING" id="1765967.BW247_02715"/>
<evidence type="ECO:0000256" key="8">
    <source>
        <dbReference type="ARBA" id="ARBA00022692"/>
    </source>
</evidence>
<dbReference type="NCBIfam" id="TIGR02614">
    <property type="entry name" value="ftsW"/>
    <property type="match status" value="1"/>
</dbReference>
<dbReference type="InterPro" id="IPR013437">
    <property type="entry name" value="FtsW"/>
</dbReference>
<dbReference type="GO" id="GO:0043093">
    <property type="term" value="P:FtsZ-dependent cytokinesis"/>
    <property type="evidence" value="ECO:0007669"/>
    <property type="project" value="UniProtKB-UniRule"/>
</dbReference>
<evidence type="ECO:0000256" key="12">
    <source>
        <dbReference type="ARBA" id="ARBA00023136"/>
    </source>
</evidence>
<dbReference type="InterPro" id="IPR001182">
    <property type="entry name" value="FtsW/RodA"/>
</dbReference>
<dbReference type="PANTHER" id="PTHR30474:SF2">
    <property type="entry name" value="PEPTIDOGLYCAN GLYCOSYLTRANSFERASE FTSW-RELATED"/>
    <property type="match status" value="1"/>
</dbReference>
<feature type="transmembrane region" description="Helical" evidence="17">
    <location>
        <begin position="220"/>
        <end position="240"/>
    </location>
</feature>
<dbReference type="KEGG" id="afy:BW247_02715"/>
<dbReference type="GO" id="GO:0071555">
    <property type="term" value="P:cell wall organization"/>
    <property type="evidence" value="ECO:0007669"/>
    <property type="project" value="UniProtKB-KW"/>
</dbReference>
<dbReference type="AlphaFoldDB" id="A0A1P8UE92"/>
<keyword evidence="4 17" id="KW-0997">Cell inner membrane</keyword>
<evidence type="ECO:0000256" key="1">
    <source>
        <dbReference type="ARBA" id="ARBA00004651"/>
    </source>
</evidence>
<keyword evidence="5 17" id="KW-0132">Cell division</keyword>
<evidence type="ECO:0000256" key="4">
    <source>
        <dbReference type="ARBA" id="ARBA00022519"/>
    </source>
</evidence>
<dbReference type="PANTHER" id="PTHR30474">
    <property type="entry name" value="CELL CYCLE PROTEIN"/>
    <property type="match status" value="1"/>
</dbReference>
<dbReference type="EMBL" id="CP019434">
    <property type="protein sequence ID" value="APZ42140.1"/>
    <property type="molecule type" value="Genomic_DNA"/>
</dbReference>
<keyword evidence="11 17" id="KW-1133">Transmembrane helix</keyword>
<dbReference type="OrthoDB" id="9768187at2"/>
<dbReference type="GO" id="GO:0005886">
    <property type="term" value="C:plasma membrane"/>
    <property type="evidence" value="ECO:0007669"/>
    <property type="project" value="UniProtKB-SubCell"/>
</dbReference>
<keyword evidence="6 17" id="KW-0328">Glycosyltransferase</keyword>
<evidence type="ECO:0000256" key="13">
    <source>
        <dbReference type="ARBA" id="ARBA00023306"/>
    </source>
</evidence>
<organism evidence="18 19">
    <name type="scientific">Acidihalobacter ferrooxydans</name>
    <dbReference type="NCBI Taxonomy" id="1765967"/>
    <lineage>
        <taxon>Bacteria</taxon>
        <taxon>Pseudomonadati</taxon>
        <taxon>Pseudomonadota</taxon>
        <taxon>Gammaproteobacteria</taxon>
        <taxon>Chromatiales</taxon>
        <taxon>Ectothiorhodospiraceae</taxon>
        <taxon>Acidihalobacter</taxon>
    </lineage>
</organism>
<dbReference type="GO" id="GO:0032153">
    <property type="term" value="C:cell division site"/>
    <property type="evidence" value="ECO:0007669"/>
    <property type="project" value="UniProtKB-UniRule"/>
</dbReference>
<evidence type="ECO:0000256" key="17">
    <source>
        <dbReference type="HAMAP-Rule" id="MF_00913"/>
    </source>
</evidence>
<dbReference type="GO" id="GO:0015648">
    <property type="term" value="F:lipid-linked peptidoglycan transporter activity"/>
    <property type="evidence" value="ECO:0007669"/>
    <property type="project" value="TreeGrafter"/>
</dbReference>
<reference evidence="18 19" key="1">
    <citation type="submission" date="2017-01" db="EMBL/GenBank/DDBJ databases">
        <title>Draft sequence of Acidihalobacter ferrooxidans strain DSM 14175 (strain V8).</title>
        <authorList>
            <person name="Khaleque H.N."/>
            <person name="Ramsay J.P."/>
            <person name="Murphy R.J.T."/>
            <person name="Kaksonen A.H."/>
            <person name="Boxall N.J."/>
            <person name="Watkin E.L.J."/>
        </authorList>
    </citation>
    <scope>NUCLEOTIDE SEQUENCE [LARGE SCALE GENOMIC DNA]</scope>
    <source>
        <strain evidence="18 19">V8</strain>
    </source>
</reference>
<evidence type="ECO:0000256" key="15">
    <source>
        <dbReference type="ARBA" id="ARBA00038053"/>
    </source>
</evidence>
<comment type="catalytic activity">
    <reaction evidence="16 17">
        <text>[GlcNAc-(1-&gt;4)-Mur2Ac(oyl-L-Ala-gamma-D-Glu-L-Lys-D-Ala-D-Ala)](n)-di-trans,octa-cis-undecaprenyl diphosphate + beta-D-GlcNAc-(1-&gt;4)-Mur2Ac(oyl-L-Ala-gamma-D-Glu-L-Lys-D-Ala-D-Ala)-di-trans,octa-cis-undecaprenyl diphosphate = [GlcNAc-(1-&gt;4)-Mur2Ac(oyl-L-Ala-gamma-D-Glu-L-Lys-D-Ala-D-Ala)](n+1)-di-trans,octa-cis-undecaprenyl diphosphate + di-trans,octa-cis-undecaprenyl diphosphate + H(+)</text>
        <dbReference type="Rhea" id="RHEA:23708"/>
        <dbReference type="Rhea" id="RHEA-COMP:9602"/>
        <dbReference type="Rhea" id="RHEA-COMP:9603"/>
        <dbReference type="ChEBI" id="CHEBI:15378"/>
        <dbReference type="ChEBI" id="CHEBI:58405"/>
        <dbReference type="ChEBI" id="CHEBI:60033"/>
        <dbReference type="ChEBI" id="CHEBI:78435"/>
        <dbReference type="EC" id="2.4.99.28"/>
    </reaction>
</comment>
<keyword evidence="13 17" id="KW-0131">Cell cycle</keyword>
<evidence type="ECO:0000313" key="19">
    <source>
        <dbReference type="Proteomes" id="UP000243807"/>
    </source>
</evidence>
<gene>
    <name evidence="17" type="primary">ftsW</name>
    <name evidence="18" type="ORF">BW247_02715</name>
</gene>
<dbReference type="Pfam" id="PF01098">
    <property type="entry name" value="FTSW_RODA_SPOVE"/>
    <property type="match status" value="1"/>
</dbReference>
<evidence type="ECO:0000256" key="6">
    <source>
        <dbReference type="ARBA" id="ARBA00022676"/>
    </source>
</evidence>
<feature type="transmembrane region" description="Helical" evidence="17">
    <location>
        <begin position="329"/>
        <end position="350"/>
    </location>
</feature>
<dbReference type="GO" id="GO:0008360">
    <property type="term" value="P:regulation of cell shape"/>
    <property type="evidence" value="ECO:0007669"/>
    <property type="project" value="UniProtKB-KW"/>
</dbReference>
<dbReference type="Proteomes" id="UP000243807">
    <property type="component" value="Chromosome"/>
</dbReference>
<dbReference type="GO" id="GO:0008955">
    <property type="term" value="F:peptidoglycan glycosyltransferase activity"/>
    <property type="evidence" value="ECO:0007669"/>
    <property type="project" value="UniProtKB-UniRule"/>
</dbReference>
<keyword evidence="7 17" id="KW-0808">Transferase</keyword>
<keyword evidence="9 17" id="KW-0133">Cell shape</keyword>
<keyword evidence="10 17" id="KW-0573">Peptidoglycan synthesis</keyword>